<dbReference type="PANTHER" id="PTHR35882">
    <property type="entry name" value="PELA"/>
    <property type="match status" value="1"/>
</dbReference>
<dbReference type="SUPFAM" id="SSF51445">
    <property type="entry name" value="(Trans)glycosidases"/>
    <property type="match status" value="1"/>
</dbReference>
<dbReference type="Proteomes" id="UP000035062">
    <property type="component" value="Unassembled WGS sequence"/>
</dbReference>
<dbReference type="InterPro" id="IPR004352">
    <property type="entry name" value="GH114_TIM-barrel"/>
</dbReference>
<proteinExistence type="predicted"/>
<dbReference type="PANTHER" id="PTHR35882:SF2">
    <property type="entry name" value="PELA"/>
    <property type="match status" value="1"/>
</dbReference>
<dbReference type="InterPro" id="IPR013785">
    <property type="entry name" value="Aldolase_TIM"/>
</dbReference>
<feature type="domain" description="Glycoside-hydrolase family GH114 TIM-barrel" evidence="1">
    <location>
        <begin position="50"/>
        <end position="278"/>
    </location>
</feature>
<dbReference type="EMBL" id="AKKU01000025">
    <property type="protein sequence ID" value="EIW88059.1"/>
    <property type="molecule type" value="Genomic_DNA"/>
</dbReference>
<sequence length="929" mass="103658">MRLLAASRRLFDHTASSRRAFWLCLLLCGLLFGINRPVVAKSPERSIAFYYQSIDSVRELLSYDRVVVTPEALSDSQLKQLQQAQVQVFAYLSVGEANPQLAATLPNAQLTENSAWQSLVMDLQHPAWQQYLRQSAQQLHDRGFDGLFLDTLDSFRLANASQHNAQQDALRQLLDQLAEISSQLILNRGFDILPALRKPPVAVVAESLFHGYDVSTDRYTQQSAEDIAWLSAQLRQVQQQGIEAIVLDYLPDELPLRLKAAQQILAQGFTPYIADGLLRQHGVSLHYPVRRRVLGLYDGDASPKKQSRCHRYLSMLIEYAGYVPDCLNFRQLDPAQFPLQLYAAAAIDLPDANYQDARVTQLVQRLVPQIPTVFVGTLPSDSGLLQQLGIQQEGFYSGRLTASSTMLYPLPTASGTRFPRYVSTNPELDILVSLTDSQGAVGAAVIKAPWGGAVLAPVHLQELVGDRLRWMLDPFDYLLPLLQLPALPVPDLTTESGQRILTAHIDGDGFPSVAWLPGKPFAGDAIYQRILRQYPLPHTVSVVEAEVAPHGLYPQHAAKLEDIARQIFRLPHVEMASHTFSHPFFWDPRVSAREKLYGDALPVPDYQLDYDREVAGSVAYINRQLAPPDKAVKVYLWSGMANPTPDIIARTSALGLQNVNGGNTYVLNDNFSYAQVSPHINWYPGAVQVYAPVMNENLYTELWTENFSGFARVTETFEQLGSPRRLKPVSIYYHMYSGMYPSSLGALDYLYQWAMRQAFTPLYLSEFAQRAHSLYETGMAYHLSGPGFRVRSTGVRSLRLPGDLYLSPLSRGIAGVTQGPDGWYATLGAAVVELMPASNQQHLQGRPYLQHANAIVQEWRLDANDLWLELQSHVPLQAELRQVAGCQIISQSPALKLSRQADTFQLSTAEPATVQLQLRCPQSGSEVLQ</sequence>
<dbReference type="eggNOG" id="COG3868">
    <property type="taxonomic scope" value="Bacteria"/>
</dbReference>
<dbReference type="AlphaFoldDB" id="I9P010"/>
<dbReference type="STRING" id="1195246.AGRI_12676"/>
<gene>
    <name evidence="2" type="ORF">AGRI_12676</name>
</gene>
<name>I9P010_9ALTE</name>
<evidence type="ECO:0000259" key="1">
    <source>
        <dbReference type="Pfam" id="PF03537"/>
    </source>
</evidence>
<protein>
    <submittedName>
        <fullName evidence="2">Signal peptide protein</fullName>
    </submittedName>
</protein>
<dbReference type="Pfam" id="PF03537">
    <property type="entry name" value="Glyco_hydro_114"/>
    <property type="match status" value="1"/>
</dbReference>
<evidence type="ECO:0000313" key="2">
    <source>
        <dbReference type="EMBL" id="EIW88059.1"/>
    </source>
</evidence>
<comment type="caution">
    <text evidence="2">The sequence shown here is derived from an EMBL/GenBank/DDBJ whole genome shotgun (WGS) entry which is preliminary data.</text>
</comment>
<keyword evidence="3" id="KW-1185">Reference proteome</keyword>
<reference evidence="2 3" key="1">
    <citation type="journal article" date="2012" name="J. Bacteriol.">
        <title>Genome Sequence of Pectin-Degrading Alishewanella agri, Isolated from Landfill Soil.</title>
        <authorList>
            <person name="Kim J."/>
            <person name="Jung J."/>
            <person name="Sung J.S."/>
            <person name="Chun J."/>
            <person name="Park W."/>
        </authorList>
    </citation>
    <scope>NUCLEOTIDE SEQUENCE [LARGE SCALE GENOMIC DNA]</scope>
    <source>
        <strain evidence="2 3">BL06</strain>
    </source>
</reference>
<dbReference type="InterPro" id="IPR017853">
    <property type="entry name" value="GH"/>
</dbReference>
<dbReference type="Gene3D" id="3.20.20.70">
    <property type="entry name" value="Aldolase class I"/>
    <property type="match status" value="1"/>
</dbReference>
<organism evidence="2 3">
    <name type="scientific">Alishewanella agri BL06</name>
    <dbReference type="NCBI Taxonomy" id="1195246"/>
    <lineage>
        <taxon>Bacteria</taxon>
        <taxon>Pseudomonadati</taxon>
        <taxon>Pseudomonadota</taxon>
        <taxon>Gammaproteobacteria</taxon>
        <taxon>Alteromonadales</taxon>
        <taxon>Alteromonadaceae</taxon>
        <taxon>Alishewanella</taxon>
    </lineage>
</organism>
<dbReference type="PATRIC" id="fig|1195246.3.peg.2514"/>
<dbReference type="CDD" id="cd10922">
    <property type="entry name" value="CE4_PelA_like_C"/>
    <property type="match status" value="1"/>
</dbReference>
<accession>I9P010</accession>
<evidence type="ECO:0000313" key="3">
    <source>
        <dbReference type="Proteomes" id="UP000035062"/>
    </source>
</evidence>